<dbReference type="Pfam" id="PF14645">
    <property type="entry name" value="Chibby"/>
    <property type="match status" value="1"/>
</dbReference>
<protein>
    <submittedName>
        <fullName evidence="3">Uncharacterized protein</fullName>
    </submittedName>
</protein>
<feature type="region of interest" description="Disordered" evidence="2">
    <location>
        <begin position="1"/>
        <end position="20"/>
    </location>
</feature>
<accession>A0ABR2KAE4</accession>
<organism evidence="3 4">
    <name type="scientific">Tritrichomonas musculus</name>
    <dbReference type="NCBI Taxonomy" id="1915356"/>
    <lineage>
        <taxon>Eukaryota</taxon>
        <taxon>Metamonada</taxon>
        <taxon>Parabasalia</taxon>
        <taxon>Tritrichomonadida</taxon>
        <taxon>Tritrichomonadidae</taxon>
        <taxon>Tritrichomonas</taxon>
    </lineage>
</organism>
<dbReference type="Proteomes" id="UP001470230">
    <property type="component" value="Unassembled WGS sequence"/>
</dbReference>
<keyword evidence="4" id="KW-1185">Reference proteome</keyword>
<gene>
    <name evidence="3" type="ORF">M9Y10_039158</name>
</gene>
<keyword evidence="1" id="KW-0175">Coiled coil</keyword>
<dbReference type="EMBL" id="JAPFFF010000006">
    <property type="protein sequence ID" value="KAK8888097.1"/>
    <property type="molecule type" value="Genomic_DNA"/>
</dbReference>
<evidence type="ECO:0000256" key="2">
    <source>
        <dbReference type="SAM" id="MobiDB-lite"/>
    </source>
</evidence>
<name>A0ABR2KAE4_9EUKA</name>
<evidence type="ECO:0000313" key="4">
    <source>
        <dbReference type="Proteomes" id="UP001470230"/>
    </source>
</evidence>
<comment type="caution">
    <text evidence="3">The sequence shown here is derived from an EMBL/GenBank/DDBJ whole genome shotgun (WGS) entry which is preliminary data.</text>
</comment>
<evidence type="ECO:0000256" key="1">
    <source>
        <dbReference type="SAM" id="Coils"/>
    </source>
</evidence>
<feature type="coiled-coil region" evidence="1">
    <location>
        <begin position="75"/>
        <end position="130"/>
    </location>
</feature>
<reference evidence="3 4" key="1">
    <citation type="submission" date="2024-04" db="EMBL/GenBank/DDBJ databases">
        <title>Tritrichomonas musculus Genome.</title>
        <authorList>
            <person name="Alves-Ferreira E."/>
            <person name="Grigg M."/>
            <person name="Lorenzi H."/>
            <person name="Galac M."/>
        </authorList>
    </citation>
    <scope>NUCLEOTIDE SEQUENCE [LARGE SCALE GENOMIC DNA]</scope>
    <source>
        <strain evidence="3 4">EAF2021</strain>
    </source>
</reference>
<proteinExistence type="predicted"/>
<evidence type="ECO:0000313" key="3">
    <source>
        <dbReference type="EMBL" id="KAK8888097.1"/>
    </source>
</evidence>
<sequence>MKKQKGPTLQRWTKPGFFPRKNPKAEQFGISRKAESNIPITLNVGDVQIKWEDPEWINGRITDRSKDANPSIQDIKEMKTRNAQLQVECEILLNMLTSAELRKARLKRELAEKKIVLQELIERVEAEREENE</sequence>
<dbReference type="InterPro" id="IPR028118">
    <property type="entry name" value="Chibby_fam"/>
</dbReference>